<dbReference type="InterPro" id="IPR045981">
    <property type="entry name" value="DUF5937"/>
</dbReference>
<evidence type="ECO:0000256" key="1">
    <source>
        <dbReference type="ARBA" id="ARBA00023015"/>
    </source>
</evidence>
<evidence type="ECO:0000259" key="4">
    <source>
        <dbReference type="PROSITE" id="PS50987"/>
    </source>
</evidence>
<dbReference type="InterPro" id="IPR051081">
    <property type="entry name" value="HTH_MetalResp_TranReg"/>
</dbReference>
<keyword evidence="6" id="KW-1185">Reference proteome</keyword>
<evidence type="ECO:0000256" key="2">
    <source>
        <dbReference type="ARBA" id="ARBA00023125"/>
    </source>
</evidence>
<dbReference type="PROSITE" id="PS50987">
    <property type="entry name" value="HTH_ARSR_2"/>
    <property type="match status" value="1"/>
</dbReference>
<dbReference type="EMBL" id="JBHSON010000022">
    <property type="protein sequence ID" value="MFC5747518.1"/>
    <property type="molecule type" value="Genomic_DNA"/>
</dbReference>
<dbReference type="SUPFAM" id="SSF46785">
    <property type="entry name" value="Winged helix' DNA-binding domain"/>
    <property type="match status" value="1"/>
</dbReference>
<dbReference type="PANTHER" id="PTHR33154">
    <property type="entry name" value="TRANSCRIPTIONAL REGULATOR, ARSR FAMILY"/>
    <property type="match status" value="1"/>
</dbReference>
<dbReference type="RefSeq" id="WP_378283136.1">
    <property type="nucleotide sequence ID" value="NZ_JBHSON010000022.1"/>
</dbReference>
<dbReference type="PRINTS" id="PR00778">
    <property type="entry name" value="HTHARSR"/>
</dbReference>
<evidence type="ECO:0000313" key="6">
    <source>
        <dbReference type="Proteomes" id="UP001596074"/>
    </source>
</evidence>
<dbReference type="InterPro" id="IPR036388">
    <property type="entry name" value="WH-like_DNA-bd_sf"/>
</dbReference>
<dbReference type="InterPro" id="IPR036390">
    <property type="entry name" value="WH_DNA-bd_sf"/>
</dbReference>
<sequence>MPIALDLSAVTGPEVRFTATPMVEFGWAWHVLSDAGNHPDQAEWVARTRARIPAGLARDMGEWSFAVRAVRATLLADPTAVPPRRWADQLEWIRRMPPGDFAVSLLRPLLRQRGRSANLADARVRNSVLRLARARGAGARRAVGLVLDEPASAREAVTDLMARCWDAFFEADWAAASPRLSDEVAARTALCGRNGWERALDGLSPAISVRPGERRVVIDKVQNKRLKIAGRGLVLTPTAVGSTHLYVTDEPGRPVVVHYPLPAPARAADSRATLRRMLVLAHPARLEVCRAIAVEPRSAREIARLWGFTESSVTKHLSALRSAGLVHTERAGHYVRYALDDGVVAALGADLLDVLRR</sequence>
<dbReference type="Pfam" id="PF19361">
    <property type="entry name" value="DUF5937"/>
    <property type="match status" value="1"/>
</dbReference>
<protein>
    <submittedName>
        <fullName evidence="5">DUF5937 family protein</fullName>
    </submittedName>
</protein>
<dbReference type="Pfam" id="PF12840">
    <property type="entry name" value="HTH_20"/>
    <property type="match status" value="1"/>
</dbReference>
<dbReference type="PANTHER" id="PTHR33154:SF33">
    <property type="entry name" value="TRANSCRIPTIONAL REPRESSOR SDPR"/>
    <property type="match status" value="1"/>
</dbReference>
<keyword evidence="1" id="KW-0805">Transcription regulation</keyword>
<dbReference type="CDD" id="cd00090">
    <property type="entry name" value="HTH_ARSR"/>
    <property type="match status" value="1"/>
</dbReference>
<comment type="caution">
    <text evidence="5">The sequence shown here is derived from an EMBL/GenBank/DDBJ whole genome shotgun (WGS) entry which is preliminary data.</text>
</comment>
<name>A0ABW1A1F2_9ACTN</name>
<reference evidence="6" key="1">
    <citation type="journal article" date="2019" name="Int. J. Syst. Evol. Microbiol.">
        <title>The Global Catalogue of Microorganisms (GCM) 10K type strain sequencing project: providing services to taxonomists for standard genome sequencing and annotation.</title>
        <authorList>
            <consortium name="The Broad Institute Genomics Platform"/>
            <consortium name="The Broad Institute Genome Sequencing Center for Infectious Disease"/>
            <person name="Wu L."/>
            <person name="Ma J."/>
        </authorList>
    </citation>
    <scope>NUCLEOTIDE SEQUENCE [LARGE SCALE GENOMIC DNA]</scope>
    <source>
        <strain evidence="6">KCTC 42087</strain>
    </source>
</reference>
<dbReference type="Gene3D" id="1.10.10.10">
    <property type="entry name" value="Winged helix-like DNA-binding domain superfamily/Winged helix DNA-binding domain"/>
    <property type="match status" value="1"/>
</dbReference>
<feature type="domain" description="HTH arsR-type" evidence="4">
    <location>
        <begin position="265"/>
        <end position="357"/>
    </location>
</feature>
<dbReference type="Proteomes" id="UP001596074">
    <property type="component" value="Unassembled WGS sequence"/>
</dbReference>
<gene>
    <name evidence="5" type="ORF">ACFPZN_17950</name>
</gene>
<organism evidence="5 6">
    <name type="scientific">Actinomadura rugatobispora</name>
    <dbReference type="NCBI Taxonomy" id="1994"/>
    <lineage>
        <taxon>Bacteria</taxon>
        <taxon>Bacillati</taxon>
        <taxon>Actinomycetota</taxon>
        <taxon>Actinomycetes</taxon>
        <taxon>Streptosporangiales</taxon>
        <taxon>Thermomonosporaceae</taxon>
        <taxon>Actinomadura</taxon>
    </lineage>
</organism>
<dbReference type="InterPro" id="IPR001845">
    <property type="entry name" value="HTH_ArsR_DNA-bd_dom"/>
</dbReference>
<evidence type="ECO:0000256" key="3">
    <source>
        <dbReference type="ARBA" id="ARBA00023163"/>
    </source>
</evidence>
<keyword evidence="2" id="KW-0238">DNA-binding</keyword>
<proteinExistence type="predicted"/>
<accession>A0ABW1A1F2</accession>
<dbReference type="SMART" id="SM00418">
    <property type="entry name" value="HTH_ARSR"/>
    <property type="match status" value="1"/>
</dbReference>
<dbReference type="NCBIfam" id="NF033788">
    <property type="entry name" value="HTH_metalloreg"/>
    <property type="match status" value="1"/>
</dbReference>
<dbReference type="InterPro" id="IPR011991">
    <property type="entry name" value="ArsR-like_HTH"/>
</dbReference>
<keyword evidence="3" id="KW-0804">Transcription</keyword>
<evidence type="ECO:0000313" key="5">
    <source>
        <dbReference type="EMBL" id="MFC5747518.1"/>
    </source>
</evidence>